<dbReference type="OrthoDB" id="9784962at2"/>
<dbReference type="EMBL" id="CP036275">
    <property type="protein sequence ID" value="QDU41190.1"/>
    <property type="molecule type" value="Genomic_DNA"/>
</dbReference>
<dbReference type="GO" id="GO:0000976">
    <property type="term" value="F:transcription cis-regulatory region binding"/>
    <property type="evidence" value="ECO:0007669"/>
    <property type="project" value="TreeGrafter"/>
</dbReference>
<dbReference type="SUPFAM" id="SSF53822">
    <property type="entry name" value="Periplasmic binding protein-like I"/>
    <property type="match status" value="1"/>
</dbReference>
<dbReference type="CDD" id="cd01392">
    <property type="entry name" value="HTH_LacI"/>
    <property type="match status" value="1"/>
</dbReference>
<evidence type="ECO:0000256" key="3">
    <source>
        <dbReference type="ARBA" id="ARBA00023125"/>
    </source>
</evidence>
<proteinExistence type="predicted"/>
<dbReference type="InterPro" id="IPR010982">
    <property type="entry name" value="Lambda_DNA-bd_dom_sf"/>
</dbReference>
<reference evidence="6 7" key="1">
    <citation type="submission" date="2019-02" db="EMBL/GenBank/DDBJ databases">
        <title>Deep-cultivation of Planctomycetes and their phenomic and genomic characterization uncovers novel biology.</title>
        <authorList>
            <person name="Wiegand S."/>
            <person name="Jogler M."/>
            <person name="Boedeker C."/>
            <person name="Pinto D."/>
            <person name="Vollmers J."/>
            <person name="Rivas-Marin E."/>
            <person name="Kohn T."/>
            <person name="Peeters S.H."/>
            <person name="Heuer A."/>
            <person name="Rast P."/>
            <person name="Oberbeckmann S."/>
            <person name="Bunk B."/>
            <person name="Jeske O."/>
            <person name="Meyerdierks A."/>
            <person name="Storesund J.E."/>
            <person name="Kallscheuer N."/>
            <person name="Luecker S."/>
            <person name="Lage O.M."/>
            <person name="Pohl T."/>
            <person name="Merkel B.J."/>
            <person name="Hornburger P."/>
            <person name="Mueller R.-W."/>
            <person name="Bruemmer F."/>
            <person name="Labrenz M."/>
            <person name="Spormann A.M."/>
            <person name="Op den Camp H."/>
            <person name="Overmann J."/>
            <person name="Amann R."/>
            <person name="Jetten M.S.M."/>
            <person name="Mascher T."/>
            <person name="Medema M.H."/>
            <person name="Devos D.P."/>
            <person name="Kaster A.-K."/>
            <person name="Ovreas L."/>
            <person name="Rohde M."/>
            <person name="Galperin M.Y."/>
            <person name="Jogler C."/>
        </authorList>
    </citation>
    <scope>NUCLEOTIDE SEQUENCE [LARGE SCALE GENOMIC DNA]</scope>
    <source>
        <strain evidence="6 7">Mal4</strain>
    </source>
</reference>
<gene>
    <name evidence="6" type="primary">degA</name>
    <name evidence="6" type="ORF">Mal4_55550</name>
</gene>
<keyword evidence="4" id="KW-0804">Transcription</keyword>
<evidence type="ECO:0000256" key="1">
    <source>
        <dbReference type="ARBA" id="ARBA00022491"/>
    </source>
</evidence>
<keyword evidence="7" id="KW-1185">Reference proteome</keyword>
<dbReference type="SMART" id="SM00354">
    <property type="entry name" value="HTH_LACI"/>
    <property type="match status" value="1"/>
</dbReference>
<evidence type="ECO:0000256" key="2">
    <source>
        <dbReference type="ARBA" id="ARBA00023015"/>
    </source>
</evidence>
<dbReference type="CDD" id="cd06267">
    <property type="entry name" value="PBP1_LacI_sugar_binding-like"/>
    <property type="match status" value="1"/>
</dbReference>
<name>A0A517ZFC3_9PLAN</name>
<dbReference type="InterPro" id="IPR046335">
    <property type="entry name" value="LacI/GalR-like_sensor"/>
</dbReference>
<keyword evidence="1" id="KW-0678">Repressor</keyword>
<organism evidence="6 7">
    <name type="scientific">Maioricimonas rarisocia</name>
    <dbReference type="NCBI Taxonomy" id="2528026"/>
    <lineage>
        <taxon>Bacteria</taxon>
        <taxon>Pseudomonadati</taxon>
        <taxon>Planctomycetota</taxon>
        <taxon>Planctomycetia</taxon>
        <taxon>Planctomycetales</taxon>
        <taxon>Planctomycetaceae</taxon>
        <taxon>Maioricimonas</taxon>
    </lineage>
</organism>
<evidence type="ECO:0000313" key="6">
    <source>
        <dbReference type="EMBL" id="QDU41190.1"/>
    </source>
</evidence>
<evidence type="ECO:0000313" key="7">
    <source>
        <dbReference type="Proteomes" id="UP000320496"/>
    </source>
</evidence>
<dbReference type="AlphaFoldDB" id="A0A517ZFC3"/>
<keyword evidence="3" id="KW-0238">DNA-binding</keyword>
<dbReference type="RefSeq" id="WP_145372392.1">
    <property type="nucleotide sequence ID" value="NZ_CP036275.1"/>
</dbReference>
<dbReference type="Gene3D" id="1.10.260.40">
    <property type="entry name" value="lambda repressor-like DNA-binding domains"/>
    <property type="match status" value="1"/>
</dbReference>
<dbReference type="GO" id="GO:0003700">
    <property type="term" value="F:DNA-binding transcription factor activity"/>
    <property type="evidence" value="ECO:0007669"/>
    <property type="project" value="TreeGrafter"/>
</dbReference>
<dbReference type="InterPro" id="IPR028082">
    <property type="entry name" value="Peripla_BP_I"/>
</dbReference>
<feature type="domain" description="HTH lacI-type" evidence="5">
    <location>
        <begin position="6"/>
        <end position="63"/>
    </location>
</feature>
<dbReference type="InterPro" id="IPR000843">
    <property type="entry name" value="HTH_LacI"/>
</dbReference>
<dbReference type="Pfam" id="PF13377">
    <property type="entry name" value="Peripla_BP_3"/>
    <property type="match status" value="1"/>
</dbReference>
<dbReference type="Gene3D" id="3.40.50.2300">
    <property type="match status" value="2"/>
</dbReference>
<dbReference type="PANTHER" id="PTHR30146:SF148">
    <property type="entry name" value="HTH-TYPE TRANSCRIPTIONAL REPRESSOR PURR-RELATED"/>
    <property type="match status" value="1"/>
</dbReference>
<accession>A0A517ZFC3</accession>
<dbReference type="SUPFAM" id="SSF47413">
    <property type="entry name" value="lambda repressor-like DNA-binding domains"/>
    <property type="match status" value="1"/>
</dbReference>
<keyword evidence="2" id="KW-0805">Transcription regulation</keyword>
<dbReference type="KEGG" id="mri:Mal4_55550"/>
<dbReference type="Proteomes" id="UP000320496">
    <property type="component" value="Chromosome"/>
</dbReference>
<evidence type="ECO:0000259" key="5">
    <source>
        <dbReference type="PROSITE" id="PS50932"/>
    </source>
</evidence>
<sequence>MTAGAVTLRHVADAAGVSVSTASRALAGKAQQYRISQQTERSVRSAADRLGFRPSHVARSLRSQKSGLLGVLVPDVANPFFSAVAREVTAAADAHGLSVLLADSRETTSNEVTLLDKLQARQVEGLVICPVGDEGEHLKQVAVSNVPAVLVDRGFPDVRLTTVTTDHRAGAREVARTLIERGHRTIGCLQGRPGTLPNEERVAGCRDALREAGLPFSRRLVRGDRFSEQSGYDACHALLNDVPDVSALFTFSNQIALGALRALQERKLSVPDDLSLVTFDDHPFAGFLAAPLSTVRQDVSRIGRTAAGLLIEQIQTGRRPRRRMHRIPAEFVLRASIGTRA</sequence>
<dbReference type="Pfam" id="PF00356">
    <property type="entry name" value="LacI"/>
    <property type="match status" value="1"/>
</dbReference>
<protein>
    <submittedName>
        <fullName evidence="6">HTH-type transcriptional regulator DegA</fullName>
    </submittedName>
</protein>
<dbReference type="PANTHER" id="PTHR30146">
    <property type="entry name" value="LACI-RELATED TRANSCRIPTIONAL REPRESSOR"/>
    <property type="match status" value="1"/>
</dbReference>
<evidence type="ECO:0000256" key="4">
    <source>
        <dbReference type="ARBA" id="ARBA00023163"/>
    </source>
</evidence>
<dbReference type="PROSITE" id="PS50932">
    <property type="entry name" value="HTH_LACI_2"/>
    <property type="match status" value="1"/>
</dbReference>